<dbReference type="OrthoDB" id="9780488at2"/>
<evidence type="ECO:0000313" key="2">
    <source>
        <dbReference type="EMBL" id="SHH67268.1"/>
    </source>
</evidence>
<dbReference type="Pfam" id="PF10105">
    <property type="entry name" value="DUF2344"/>
    <property type="match status" value="1"/>
</dbReference>
<dbReference type="AlphaFoldDB" id="A0A1M5UWL4"/>
<dbReference type="Proteomes" id="UP000184389">
    <property type="component" value="Unassembled WGS sequence"/>
</dbReference>
<proteinExistence type="predicted"/>
<dbReference type="STRING" id="1123281.SAMN02745180_00793"/>
<dbReference type="EMBL" id="FQXR01000003">
    <property type="protein sequence ID" value="SHH67268.1"/>
    <property type="molecule type" value="Genomic_DNA"/>
</dbReference>
<evidence type="ECO:0000313" key="3">
    <source>
        <dbReference type="Proteomes" id="UP000184389"/>
    </source>
</evidence>
<dbReference type="NCBIfam" id="TIGR03936">
    <property type="entry name" value="sam_1_link_chp"/>
    <property type="match status" value="1"/>
</dbReference>
<reference evidence="2 3" key="1">
    <citation type="submission" date="2016-11" db="EMBL/GenBank/DDBJ databases">
        <authorList>
            <person name="Jaros S."/>
            <person name="Januszkiewicz K."/>
            <person name="Wedrychowicz H."/>
        </authorList>
    </citation>
    <scope>NUCLEOTIDE SEQUENCE [LARGE SCALE GENOMIC DNA]</scope>
    <source>
        <strain evidence="2 3">DSM 13106</strain>
    </source>
</reference>
<gene>
    <name evidence="2" type="ORF">SAMN02745180_00793</name>
</gene>
<accession>A0A1M5UWL4</accession>
<feature type="domain" description="DUF2344" evidence="1">
    <location>
        <begin position="3"/>
        <end position="193"/>
    </location>
</feature>
<evidence type="ECO:0000259" key="1">
    <source>
        <dbReference type="Pfam" id="PF10105"/>
    </source>
</evidence>
<keyword evidence="3" id="KW-1185">Reference proteome</keyword>
<dbReference type="InterPro" id="IPR018768">
    <property type="entry name" value="DUF2344"/>
</dbReference>
<organism evidence="2 3">
    <name type="scientific">Sporanaerobacter acetigenes DSM 13106</name>
    <dbReference type="NCBI Taxonomy" id="1123281"/>
    <lineage>
        <taxon>Bacteria</taxon>
        <taxon>Bacillati</taxon>
        <taxon>Bacillota</taxon>
        <taxon>Tissierellia</taxon>
        <taxon>Tissierellales</taxon>
        <taxon>Sporanaerobacteraceae</taxon>
        <taxon>Sporanaerobacter</taxon>
    </lineage>
</organism>
<name>A0A1M5UWL4_9FIRM</name>
<dbReference type="RefSeq" id="WP_072743370.1">
    <property type="nucleotide sequence ID" value="NZ_FQXR01000003.1"/>
</dbReference>
<protein>
    <submittedName>
        <fullName evidence="2">Radical SAM-linked protein</fullName>
    </submittedName>
</protein>
<sequence length="233" mass="27147">MILRAKFTKENYLKYISHLDTMRLFQRAFRIADIPIKYSEGFNPHPKFSIGSALSLGISSEGEYMDIELEEKMSVEKFIERMNKALPDNMRIVKGKYVDGSSSISSIISWAFYNISFELENGLTHEKVQSEIEKILSLDEIIVKKEKRKKGRIYEKEENIREQIGNLNFKDLKARKIEIEALLKTGDSGNLKPIDFLKALEKYTDIRIIYDTVKIHRIELYSEKDNKIESPLV</sequence>